<evidence type="ECO:0000313" key="2">
    <source>
        <dbReference type="EMBL" id="PWS33863.1"/>
    </source>
</evidence>
<dbReference type="InterPro" id="IPR036291">
    <property type="entry name" value="NAD(P)-bd_dom_sf"/>
</dbReference>
<dbReference type="Gene3D" id="3.90.25.10">
    <property type="entry name" value="UDP-galactose 4-epimerase, domain 1"/>
    <property type="match status" value="1"/>
</dbReference>
<dbReference type="Pfam" id="PF05368">
    <property type="entry name" value="NmrA"/>
    <property type="match status" value="1"/>
</dbReference>
<protein>
    <submittedName>
        <fullName evidence="2">NAD-dependent dehydratase</fullName>
    </submittedName>
</protein>
<gene>
    <name evidence="2" type="ORF">DF947_04435</name>
</gene>
<keyword evidence="3" id="KW-1185">Reference proteome</keyword>
<dbReference type="EMBL" id="QGNY01000001">
    <property type="protein sequence ID" value="PWS33863.1"/>
    <property type="molecule type" value="Genomic_DNA"/>
</dbReference>
<feature type="domain" description="NmrA-like" evidence="1">
    <location>
        <begin position="2"/>
        <end position="274"/>
    </location>
</feature>
<sequence length="303" mass="33228">MKVVLTGSLGNIGEPLVKELVENGHEVSVISSRASRATEIEALGAQALIGKMQDVAFLTWAFTGADVVYLMETMEAVGDMFDTAVDFNGAISQIGEHYKQAVAASGVKNVIHLSSISAHTNKGNGILLFHYNVEQSLRSLPEEVNIKFIRPVGFYTNLLSFIRNIKSKGLITSNYGGDQKEPWVSPLDIASVIAEEVDLPFEGRTVRYVASDEVSPNEIAHALGRAIGLPNLKWEVISDETLLRHWLGIGFNAQVANGFVEMQASQGTGQLYEDYYRNKPVLGKVKLEDFAQEFAKAYNVAEF</sequence>
<comment type="caution">
    <text evidence="2">The sequence shown here is derived from an EMBL/GenBank/DDBJ whole genome shotgun (WGS) entry which is preliminary data.</text>
</comment>
<dbReference type="AlphaFoldDB" id="A0A317F646"/>
<evidence type="ECO:0000259" key="1">
    <source>
        <dbReference type="Pfam" id="PF05368"/>
    </source>
</evidence>
<organism evidence="2 3">
    <name type="scientific">Pedobacter paludis</name>
    <dbReference type="NCBI Taxonomy" id="2203212"/>
    <lineage>
        <taxon>Bacteria</taxon>
        <taxon>Pseudomonadati</taxon>
        <taxon>Bacteroidota</taxon>
        <taxon>Sphingobacteriia</taxon>
        <taxon>Sphingobacteriales</taxon>
        <taxon>Sphingobacteriaceae</taxon>
        <taxon>Pedobacter</taxon>
    </lineage>
</organism>
<dbReference type="Proteomes" id="UP000245391">
    <property type="component" value="Unassembled WGS sequence"/>
</dbReference>
<dbReference type="OrthoDB" id="2149806at2"/>
<dbReference type="SUPFAM" id="SSF51735">
    <property type="entry name" value="NAD(P)-binding Rossmann-fold domains"/>
    <property type="match status" value="1"/>
</dbReference>
<dbReference type="Gene3D" id="3.40.50.720">
    <property type="entry name" value="NAD(P)-binding Rossmann-like Domain"/>
    <property type="match status" value="1"/>
</dbReference>
<dbReference type="PANTHER" id="PTHR43162">
    <property type="match status" value="1"/>
</dbReference>
<evidence type="ECO:0000313" key="3">
    <source>
        <dbReference type="Proteomes" id="UP000245391"/>
    </source>
</evidence>
<dbReference type="RefSeq" id="WP_109928443.1">
    <property type="nucleotide sequence ID" value="NZ_QGNY01000001.1"/>
</dbReference>
<name>A0A317F646_9SPHI</name>
<accession>A0A317F646</accession>
<dbReference type="PANTHER" id="PTHR43162:SF1">
    <property type="entry name" value="PRESTALK A DIFFERENTIATION PROTEIN A"/>
    <property type="match status" value="1"/>
</dbReference>
<dbReference type="InterPro" id="IPR051604">
    <property type="entry name" value="Ergot_Alk_Oxidoreductase"/>
</dbReference>
<proteinExistence type="predicted"/>
<reference evidence="3" key="1">
    <citation type="submission" date="2018-05" db="EMBL/GenBank/DDBJ databases">
        <title>Pedobacter paludis sp. nov., isolated from wetland soil.</title>
        <authorList>
            <person name="Zhang Y."/>
        </authorList>
    </citation>
    <scope>NUCLEOTIDE SEQUENCE [LARGE SCALE GENOMIC DNA]</scope>
    <source>
        <strain evidence="3">R-8</strain>
    </source>
</reference>
<dbReference type="InterPro" id="IPR008030">
    <property type="entry name" value="NmrA-like"/>
</dbReference>